<dbReference type="Pfam" id="PF00397">
    <property type="entry name" value="WW"/>
    <property type="match status" value="1"/>
</dbReference>
<dbReference type="OrthoDB" id="10058580at2759"/>
<evidence type="ECO:0000256" key="1">
    <source>
        <dbReference type="SAM" id="MobiDB-lite"/>
    </source>
</evidence>
<dbReference type="PROSITE" id="PS01159">
    <property type="entry name" value="WW_DOMAIN_1"/>
    <property type="match status" value="1"/>
</dbReference>
<accession>A0A815CFP7</accession>
<dbReference type="AlphaFoldDB" id="A0A815CFP7"/>
<proteinExistence type="predicted"/>
<evidence type="ECO:0000313" key="3">
    <source>
        <dbReference type="EMBL" id="CAF1286592.1"/>
    </source>
</evidence>
<feature type="compositionally biased region" description="Low complexity" evidence="1">
    <location>
        <begin position="122"/>
        <end position="134"/>
    </location>
</feature>
<evidence type="ECO:0000313" key="5">
    <source>
        <dbReference type="Proteomes" id="UP000663832"/>
    </source>
</evidence>
<protein>
    <recommendedName>
        <fullName evidence="2">WW domain-containing protein</fullName>
    </recommendedName>
</protein>
<dbReference type="CDD" id="cd00201">
    <property type="entry name" value="WW"/>
    <property type="match status" value="1"/>
</dbReference>
<dbReference type="SUPFAM" id="SSF51045">
    <property type="entry name" value="WW domain"/>
    <property type="match status" value="1"/>
</dbReference>
<evidence type="ECO:0000313" key="6">
    <source>
        <dbReference type="Proteomes" id="UP000663877"/>
    </source>
</evidence>
<dbReference type="PROSITE" id="PS50020">
    <property type="entry name" value="WW_DOMAIN_2"/>
    <property type="match status" value="1"/>
</dbReference>
<name>A0A815CFP7_9BILA</name>
<keyword evidence="5" id="KW-1185">Reference proteome</keyword>
<dbReference type="Proteomes" id="UP000663832">
    <property type="component" value="Unassembled WGS sequence"/>
</dbReference>
<sequence>MAFSSVSVAIHRDNSPSLSPLSPTIIHYHKKYQLSKISQQYHRKIERHHHFPKQQQIRKPKHRNSSFQYHSYNQKSNKVSQRQQRQSTSLWETHRSSNGRIYYYNTITDQSQWEKPSRDQSRSTSSSKRSTRSTLNLISDDDDDFRSVNNNKKLNNSIKSRQGKDNIEHFEEFLEEKTTPTSPPPNEIIQIDRVDPFPTFDTSQQQSYEDTFKNSHLQPSLSTINAILQLQYLHSNSNDIKQYDHSNLNEHLLNWPITQNECERIRLSNEQIRIETYQLISLRTELYILRLRFQRNRFYLLKYSHKS</sequence>
<dbReference type="EMBL" id="CAJNOI010000468">
    <property type="protein sequence ID" value="CAF1286592.1"/>
    <property type="molecule type" value="Genomic_DNA"/>
</dbReference>
<gene>
    <name evidence="3" type="ORF">BJG266_LOCUS31504</name>
    <name evidence="4" type="ORF">QVE165_LOCUS48458</name>
</gene>
<dbReference type="Proteomes" id="UP000663877">
    <property type="component" value="Unassembled WGS sequence"/>
</dbReference>
<dbReference type="Gene3D" id="2.20.70.10">
    <property type="match status" value="1"/>
</dbReference>
<dbReference type="EMBL" id="CAJNOM010000818">
    <property type="protein sequence ID" value="CAF1567326.1"/>
    <property type="molecule type" value="Genomic_DNA"/>
</dbReference>
<organism evidence="3 6">
    <name type="scientific">Adineta steineri</name>
    <dbReference type="NCBI Taxonomy" id="433720"/>
    <lineage>
        <taxon>Eukaryota</taxon>
        <taxon>Metazoa</taxon>
        <taxon>Spiralia</taxon>
        <taxon>Gnathifera</taxon>
        <taxon>Rotifera</taxon>
        <taxon>Eurotatoria</taxon>
        <taxon>Bdelloidea</taxon>
        <taxon>Adinetida</taxon>
        <taxon>Adinetidae</taxon>
        <taxon>Adineta</taxon>
    </lineage>
</organism>
<feature type="region of interest" description="Disordered" evidence="1">
    <location>
        <begin position="72"/>
        <end position="93"/>
    </location>
</feature>
<dbReference type="InterPro" id="IPR001202">
    <property type="entry name" value="WW_dom"/>
</dbReference>
<reference evidence="3" key="1">
    <citation type="submission" date="2021-02" db="EMBL/GenBank/DDBJ databases">
        <authorList>
            <person name="Nowell W R."/>
        </authorList>
    </citation>
    <scope>NUCLEOTIDE SEQUENCE</scope>
</reference>
<feature type="domain" description="WW" evidence="2">
    <location>
        <begin position="91"/>
        <end position="118"/>
    </location>
</feature>
<dbReference type="SMART" id="SM00456">
    <property type="entry name" value="WW"/>
    <property type="match status" value="1"/>
</dbReference>
<evidence type="ECO:0000259" key="2">
    <source>
        <dbReference type="PROSITE" id="PS50020"/>
    </source>
</evidence>
<evidence type="ECO:0000313" key="4">
    <source>
        <dbReference type="EMBL" id="CAF1567326.1"/>
    </source>
</evidence>
<comment type="caution">
    <text evidence="3">The sequence shown here is derived from an EMBL/GenBank/DDBJ whole genome shotgun (WGS) entry which is preliminary data.</text>
</comment>
<feature type="region of interest" description="Disordered" evidence="1">
    <location>
        <begin position="111"/>
        <end position="143"/>
    </location>
</feature>
<dbReference type="InterPro" id="IPR036020">
    <property type="entry name" value="WW_dom_sf"/>
</dbReference>